<organism evidence="1 2">
    <name type="scientific">Vicia faba</name>
    <name type="common">Broad bean</name>
    <name type="synonym">Faba vulgaris</name>
    <dbReference type="NCBI Taxonomy" id="3906"/>
    <lineage>
        <taxon>Eukaryota</taxon>
        <taxon>Viridiplantae</taxon>
        <taxon>Streptophyta</taxon>
        <taxon>Embryophyta</taxon>
        <taxon>Tracheophyta</taxon>
        <taxon>Spermatophyta</taxon>
        <taxon>Magnoliopsida</taxon>
        <taxon>eudicotyledons</taxon>
        <taxon>Gunneridae</taxon>
        <taxon>Pentapetalae</taxon>
        <taxon>rosids</taxon>
        <taxon>fabids</taxon>
        <taxon>Fabales</taxon>
        <taxon>Fabaceae</taxon>
        <taxon>Papilionoideae</taxon>
        <taxon>50 kb inversion clade</taxon>
        <taxon>NPAAA clade</taxon>
        <taxon>Hologalegina</taxon>
        <taxon>IRL clade</taxon>
        <taxon>Fabeae</taxon>
        <taxon>Vicia</taxon>
    </lineage>
</organism>
<gene>
    <name evidence="1" type="ORF">VFH_U066480</name>
</gene>
<dbReference type="AlphaFoldDB" id="A0AAV0YFA1"/>
<keyword evidence="2" id="KW-1185">Reference proteome</keyword>
<name>A0AAV0YFA1_VICFA</name>
<dbReference type="Proteomes" id="UP001157006">
    <property type="component" value="Unassembled WGS sequence"/>
</dbReference>
<dbReference type="EMBL" id="CATIWC010001569">
    <property type="protein sequence ID" value="CAI8584254.1"/>
    <property type="molecule type" value="Genomic_DNA"/>
</dbReference>
<proteinExistence type="predicted"/>
<protein>
    <submittedName>
        <fullName evidence="1">Uncharacterized protein</fullName>
    </submittedName>
</protein>
<sequence>MGRLISLNDGSHGVDPTNTMLSPCRNDERNNGLPHACCLEMDHGLSVESEKCWFTDLFTVLVELQQDLVLDEVYFWYTLWLIVYESQASLADIYE</sequence>
<accession>A0AAV0YFA1</accession>
<reference evidence="1 2" key="1">
    <citation type="submission" date="2023-01" db="EMBL/GenBank/DDBJ databases">
        <authorList>
            <person name="Kreplak J."/>
        </authorList>
    </citation>
    <scope>NUCLEOTIDE SEQUENCE [LARGE SCALE GENOMIC DNA]</scope>
</reference>
<comment type="caution">
    <text evidence="1">The sequence shown here is derived from an EMBL/GenBank/DDBJ whole genome shotgun (WGS) entry which is preliminary data.</text>
</comment>
<evidence type="ECO:0000313" key="1">
    <source>
        <dbReference type="EMBL" id="CAI8584254.1"/>
    </source>
</evidence>
<evidence type="ECO:0000313" key="2">
    <source>
        <dbReference type="Proteomes" id="UP001157006"/>
    </source>
</evidence>